<keyword evidence="1" id="KW-1133">Transmembrane helix</keyword>
<dbReference type="Pfam" id="PF13240">
    <property type="entry name" value="Zn_Ribbon_1"/>
    <property type="match status" value="1"/>
</dbReference>
<keyword evidence="1" id="KW-0472">Membrane</keyword>
<name>A0A645ETN3_9ZZZZ</name>
<sequence length="201" mass="23862">MYCSKCGEIILEDAKFCNKCGEPVPAVWDRDLSVIKDKKRFKALRKSYLSQKQYGMKWYLFLVYFAIPLAIIGNLFNPFGSMYETLSYGYSGLFTDANVIQTIESTSNIIWLLSIALAILLIFVWRSLFYFRKYAFRMYTIYLLANMFLICFCFYQSAVLSNDDLFRLVIRVYQGIYIAECLVMVLLNRRYFRRRSTFFIY</sequence>
<organism evidence="3">
    <name type="scientific">bioreactor metagenome</name>
    <dbReference type="NCBI Taxonomy" id="1076179"/>
    <lineage>
        <taxon>unclassified sequences</taxon>
        <taxon>metagenomes</taxon>
        <taxon>ecological metagenomes</taxon>
    </lineage>
</organism>
<protein>
    <recommendedName>
        <fullName evidence="2">Zinc-ribbon domain-containing protein</fullName>
    </recommendedName>
</protein>
<proteinExistence type="predicted"/>
<feature type="transmembrane region" description="Helical" evidence="1">
    <location>
        <begin position="58"/>
        <end position="76"/>
    </location>
</feature>
<dbReference type="EMBL" id="VSSQ01050706">
    <property type="protein sequence ID" value="MPN04786.1"/>
    <property type="molecule type" value="Genomic_DNA"/>
</dbReference>
<keyword evidence="1" id="KW-0812">Transmembrane</keyword>
<reference evidence="3" key="1">
    <citation type="submission" date="2019-08" db="EMBL/GenBank/DDBJ databases">
        <authorList>
            <person name="Kucharzyk K."/>
            <person name="Murdoch R.W."/>
            <person name="Higgins S."/>
            <person name="Loffler F."/>
        </authorList>
    </citation>
    <scope>NUCLEOTIDE SEQUENCE</scope>
</reference>
<evidence type="ECO:0000313" key="3">
    <source>
        <dbReference type="EMBL" id="MPN04786.1"/>
    </source>
</evidence>
<feature type="transmembrane region" description="Helical" evidence="1">
    <location>
        <begin position="109"/>
        <end position="129"/>
    </location>
</feature>
<comment type="caution">
    <text evidence="3">The sequence shown here is derived from an EMBL/GenBank/DDBJ whole genome shotgun (WGS) entry which is preliminary data.</text>
</comment>
<evidence type="ECO:0000256" key="1">
    <source>
        <dbReference type="SAM" id="Phobius"/>
    </source>
</evidence>
<feature type="transmembrane region" description="Helical" evidence="1">
    <location>
        <begin position="165"/>
        <end position="187"/>
    </location>
</feature>
<dbReference type="InterPro" id="IPR026870">
    <property type="entry name" value="Zinc_ribbon_dom"/>
</dbReference>
<accession>A0A645ETN3</accession>
<feature type="transmembrane region" description="Helical" evidence="1">
    <location>
        <begin position="141"/>
        <end position="159"/>
    </location>
</feature>
<gene>
    <name evidence="3" type="ORF">SDC9_152034</name>
</gene>
<feature type="domain" description="Zinc-ribbon" evidence="2">
    <location>
        <begin position="2"/>
        <end position="24"/>
    </location>
</feature>
<evidence type="ECO:0000259" key="2">
    <source>
        <dbReference type="Pfam" id="PF13240"/>
    </source>
</evidence>
<dbReference type="AlphaFoldDB" id="A0A645ETN3"/>